<accession>A0A7R8WAW3</accession>
<dbReference type="EMBL" id="OB660711">
    <property type="protein sequence ID" value="CAD7225976.1"/>
    <property type="molecule type" value="Genomic_DNA"/>
</dbReference>
<protein>
    <submittedName>
        <fullName evidence="3">Uncharacterized protein</fullName>
    </submittedName>
</protein>
<evidence type="ECO:0000313" key="3">
    <source>
        <dbReference type="EMBL" id="CAD7225976.1"/>
    </source>
</evidence>
<feature type="signal peptide" evidence="2">
    <location>
        <begin position="1"/>
        <end position="16"/>
    </location>
</feature>
<sequence>MFTCLICCCTYYVALSFFEQLFFCDDCDTWSSRFFTWAQPWMRCITCVKCGCYCPCCECDMDSTGDSYEKTFRDCLLCKCCMDVEDSCEDLCDDDYDEEKYRQKLRRKQIQELKEQREKEAQKKEEEEKKRKAKKEEKRKKEEERKKKEDEKWKKESEKRKKENEKGKKENEEWKKENEEWKKENEDREDQEWPKQSSSQPKSESSVPHSISAQSTSPLSTTEAGVDPSPMKYVARRTQKREKDSDSLSFRVVPPPMKDNVVVAYQSPDPRLFRRRLSPKFRQDQN</sequence>
<proteinExistence type="predicted"/>
<dbReference type="AlphaFoldDB" id="A0A7R8WAW3"/>
<feature type="region of interest" description="Disordered" evidence="1">
    <location>
        <begin position="118"/>
        <end position="254"/>
    </location>
</feature>
<feature type="compositionally biased region" description="Low complexity" evidence="1">
    <location>
        <begin position="194"/>
        <end position="206"/>
    </location>
</feature>
<feature type="compositionally biased region" description="Basic and acidic residues" evidence="1">
    <location>
        <begin position="118"/>
        <end position="186"/>
    </location>
</feature>
<feature type="chain" id="PRO_5043613427" evidence="2">
    <location>
        <begin position="17"/>
        <end position="286"/>
    </location>
</feature>
<name>A0A7R8WAW3_9CRUS</name>
<evidence type="ECO:0000256" key="2">
    <source>
        <dbReference type="SAM" id="SignalP"/>
    </source>
</evidence>
<organism evidence="3">
    <name type="scientific">Cyprideis torosa</name>
    <dbReference type="NCBI Taxonomy" id="163714"/>
    <lineage>
        <taxon>Eukaryota</taxon>
        <taxon>Metazoa</taxon>
        <taxon>Ecdysozoa</taxon>
        <taxon>Arthropoda</taxon>
        <taxon>Crustacea</taxon>
        <taxon>Oligostraca</taxon>
        <taxon>Ostracoda</taxon>
        <taxon>Podocopa</taxon>
        <taxon>Podocopida</taxon>
        <taxon>Cytherocopina</taxon>
        <taxon>Cytheroidea</taxon>
        <taxon>Cytherideidae</taxon>
        <taxon>Cyprideis</taxon>
    </lineage>
</organism>
<keyword evidence="2" id="KW-0732">Signal</keyword>
<evidence type="ECO:0000256" key="1">
    <source>
        <dbReference type="SAM" id="MobiDB-lite"/>
    </source>
</evidence>
<feature type="compositionally biased region" description="Polar residues" evidence="1">
    <location>
        <begin position="207"/>
        <end position="223"/>
    </location>
</feature>
<gene>
    <name evidence="3" type="ORF">CTOB1V02_LOCUS3903</name>
</gene>
<reference evidence="3" key="1">
    <citation type="submission" date="2020-11" db="EMBL/GenBank/DDBJ databases">
        <authorList>
            <person name="Tran Van P."/>
        </authorList>
    </citation>
    <scope>NUCLEOTIDE SEQUENCE</scope>
</reference>